<dbReference type="PANTHER" id="PTHR30576:SF8">
    <property type="entry name" value="UNDECAPRENYL-PHOSPHATE GALACTOSE PHOSPHOTRANSFERASE"/>
    <property type="match status" value="1"/>
</dbReference>
<dbReference type="EMBL" id="JBHSNC010000055">
    <property type="protein sequence ID" value="MFC5531549.1"/>
    <property type="molecule type" value="Genomic_DNA"/>
</dbReference>
<reference evidence="4" key="1">
    <citation type="journal article" date="2019" name="Int. J. Syst. Evol. Microbiol.">
        <title>The Global Catalogue of Microorganisms (GCM) 10K type strain sequencing project: providing services to taxonomists for standard genome sequencing and annotation.</title>
        <authorList>
            <consortium name="The Broad Institute Genomics Platform"/>
            <consortium name="The Broad Institute Genome Sequencing Center for Infectious Disease"/>
            <person name="Wu L."/>
            <person name="Ma J."/>
        </authorList>
    </citation>
    <scope>NUCLEOTIDE SEQUENCE [LARGE SCALE GENOMIC DNA]</scope>
    <source>
        <strain evidence="4">CGMCC 1.18578</strain>
    </source>
</reference>
<dbReference type="Proteomes" id="UP001596108">
    <property type="component" value="Unassembled WGS sequence"/>
</dbReference>
<protein>
    <submittedName>
        <fullName evidence="3">Sugar transferase</fullName>
    </submittedName>
</protein>
<dbReference type="InterPro" id="IPR003362">
    <property type="entry name" value="Bact_transf"/>
</dbReference>
<proteinExistence type="inferred from homology"/>
<name>A0ABW0R877_9BACL</name>
<organism evidence="3 4">
    <name type="scientific">Cohnella yongneupensis</name>
    <dbReference type="NCBI Taxonomy" id="425006"/>
    <lineage>
        <taxon>Bacteria</taxon>
        <taxon>Bacillati</taxon>
        <taxon>Bacillota</taxon>
        <taxon>Bacilli</taxon>
        <taxon>Bacillales</taxon>
        <taxon>Paenibacillaceae</taxon>
        <taxon>Cohnella</taxon>
    </lineage>
</organism>
<evidence type="ECO:0000313" key="3">
    <source>
        <dbReference type="EMBL" id="MFC5531549.1"/>
    </source>
</evidence>
<evidence type="ECO:0000259" key="2">
    <source>
        <dbReference type="Pfam" id="PF02397"/>
    </source>
</evidence>
<accession>A0ABW0R877</accession>
<dbReference type="RefSeq" id="WP_378113512.1">
    <property type="nucleotide sequence ID" value="NZ_JBHSNC010000055.1"/>
</dbReference>
<dbReference type="GO" id="GO:0016740">
    <property type="term" value="F:transferase activity"/>
    <property type="evidence" value="ECO:0007669"/>
    <property type="project" value="UniProtKB-KW"/>
</dbReference>
<evidence type="ECO:0000256" key="1">
    <source>
        <dbReference type="ARBA" id="ARBA00006464"/>
    </source>
</evidence>
<gene>
    <name evidence="3" type="ORF">ACFPQ4_19185</name>
</gene>
<keyword evidence="3" id="KW-0808">Transferase</keyword>
<dbReference type="Pfam" id="PF02397">
    <property type="entry name" value="Bac_transf"/>
    <property type="match status" value="1"/>
</dbReference>
<comment type="similarity">
    <text evidence="1">Belongs to the bacterial sugar transferase family.</text>
</comment>
<evidence type="ECO:0000313" key="4">
    <source>
        <dbReference type="Proteomes" id="UP001596108"/>
    </source>
</evidence>
<dbReference type="PANTHER" id="PTHR30576">
    <property type="entry name" value="COLANIC BIOSYNTHESIS UDP-GLUCOSE LIPID CARRIER TRANSFERASE"/>
    <property type="match status" value="1"/>
</dbReference>
<keyword evidence="4" id="KW-1185">Reference proteome</keyword>
<feature type="domain" description="Bacterial sugar transferase" evidence="2">
    <location>
        <begin position="2"/>
        <end position="176"/>
    </location>
</feature>
<sequence>MKRTMDLLGACVLLVLLSWLIAIVALLIRAYLGPRVIFKQQRAGLRGKPFNIYKFRSLTDEKDGNGQMLTDEQRLTRFGSFIRKYSLDELPQLINVIKGDISLVGPRPLPTIYLPLYSPVQARRHEVMPGITGWAQVNGRNAISWETKFELDVWYVDHRSLWLDIKILGLTAWGVIGKKGISAEGYINAPVFRGNKAVE</sequence>
<comment type="caution">
    <text evidence="3">The sequence shown here is derived from an EMBL/GenBank/DDBJ whole genome shotgun (WGS) entry which is preliminary data.</text>
</comment>